<accession>A0ABW5CC56</accession>
<protein>
    <submittedName>
        <fullName evidence="1">Uncharacterized protein</fullName>
    </submittedName>
</protein>
<keyword evidence="2" id="KW-1185">Reference proteome</keyword>
<evidence type="ECO:0000313" key="1">
    <source>
        <dbReference type="EMBL" id="MFD2234854.1"/>
    </source>
</evidence>
<comment type="caution">
    <text evidence="1">The sequence shown here is derived from an EMBL/GenBank/DDBJ whole genome shotgun (WGS) entry which is preliminary data.</text>
</comment>
<gene>
    <name evidence="1" type="ORF">ACFSNB_13660</name>
</gene>
<proteinExistence type="predicted"/>
<reference evidence="2" key="1">
    <citation type="journal article" date="2019" name="Int. J. Syst. Evol. Microbiol.">
        <title>The Global Catalogue of Microorganisms (GCM) 10K type strain sequencing project: providing services to taxonomists for standard genome sequencing and annotation.</title>
        <authorList>
            <consortium name="The Broad Institute Genomics Platform"/>
            <consortium name="The Broad Institute Genome Sequencing Center for Infectious Disease"/>
            <person name="Wu L."/>
            <person name="Ma J."/>
        </authorList>
    </citation>
    <scope>NUCLEOTIDE SEQUENCE [LARGE SCALE GENOMIC DNA]</scope>
    <source>
        <strain evidence="2">KCTC 15012</strain>
    </source>
</reference>
<dbReference type="EMBL" id="JBHUIY010000029">
    <property type="protein sequence ID" value="MFD2234854.1"/>
    <property type="molecule type" value="Genomic_DNA"/>
</dbReference>
<evidence type="ECO:0000313" key="2">
    <source>
        <dbReference type="Proteomes" id="UP001597296"/>
    </source>
</evidence>
<organism evidence="1 2">
    <name type="scientific">Phaeospirillum tilakii</name>
    <dbReference type="NCBI Taxonomy" id="741673"/>
    <lineage>
        <taxon>Bacteria</taxon>
        <taxon>Pseudomonadati</taxon>
        <taxon>Pseudomonadota</taxon>
        <taxon>Alphaproteobacteria</taxon>
        <taxon>Rhodospirillales</taxon>
        <taxon>Rhodospirillaceae</taxon>
        <taxon>Phaeospirillum</taxon>
    </lineage>
</organism>
<sequence>MSRILALLGLIWAIAAGGAPARAEMEYRCLNACLNVAHKSGGECRRQCLYRASPSGGGRGEAVLSPQRQANSQVSLAGVPLTVPAESTAPAPPAPPAPAGPAPASLLPAPLLGHRPLLPPIPAELYGGAIGRGLDPAGLDVSESQSRSWVPSTGAVSANRPTTTTQLDFACLAVCSRAGYQYQYCRGQCTPPVSWVDPAALPVPPRRDRFQALLGYGP</sequence>
<dbReference type="RefSeq" id="WP_377317485.1">
    <property type="nucleotide sequence ID" value="NZ_JBHUIY010000029.1"/>
</dbReference>
<name>A0ABW5CC56_9PROT</name>
<dbReference type="Proteomes" id="UP001597296">
    <property type="component" value="Unassembled WGS sequence"/>
</dbReference>